<dbReference type="Pfam" id="PF00930">
    <property type="entry name" value="DPPIV_N"/>
    <property type="match status" value="1"/>
</dbReference>
<dbReference type="InterPro" id="IPR050278">
    <property type="entry name" value="Serine_Prot_S9B/DPPIV"/>
</dbReference>
<keyword evidence="4" id="KW-1133">Transmembrane helix</keyword>
<evidence type="ECO:0000259" key="5">
    <source>
        <dbReference type="Pfam" id="PF00326"/>
    </source>
</evidence>
<evidence type="ECO:0000256" key="2">
    <source>
        <dbReference type="ARBA" id="ARBA00023180"/>
    </source>
</evidence>
<name>A0A7E4W556_PANRE</name>
<comment type="function">
    <text evidence="3">Removes N-terminal dipeptides sequentially from polypeptides. Essential for control of distal tip cell migration.</text>
</comment>
<dbReference type="WBParaSite" id="Pan_g6559.t1">
    <property type="protein sequence ID" value="Pan_g6559.t1"/>
    <property type="gene ID" value="Pan_g6559"/>
</dbReference>
<accession>A0A7E4W556</accession>
<evidence type="ECO:0000256" key="1">
    <source>
        <dbReference type="ARBA" id="ARBA00010036"/>
    </source>
</evidence>
<feature type="domain" description="Peptidase S9 prolyl oligopeptidase catalytic" evidence="5">
    <location>
        <begin position="651"/>
        <end position="844"/>
    </location>
</feature>
<evidence type="ECO:0000256" key="3">
    <source>
        <dbReference type="ARBA" id="ARBA00058505"/>
    </source>
</evidence>
<sequence length="853" mass="96719">MVCDAYSLPTQHFPYGRGVADHYDPRAKYDRIEPKSTCFRVFVLVFTTVVILSVIAAVALLLTQKPVDFDDFGGFTYGDSLPLSSNESSNRLYSRKIAKPKDAPEITINNVMTTLPRGLFTFYWLHDNTLILKENGGYVQVNTNKVNALDERRSFIAAEQLHNAIKDSQLLFNSDSSFVAFSKTTNQGFRHSSKSVIEIAKFNKGRLSGFRSVGPLSTGDEPLKLFEWNPARGSKDFVFVHENDIYYQEDWSQKGSARKITKGGSQFRSFGIADWLYEEEIFAGSKAVWWAKSGNYLAYALFDDRNVSKVVLPMYNWKPYPTYTSVPYPKTGDIHQPAVSLWLWNKKNNTTQIILPPKEFLTELDDTDYYLFSTDWISLEEKDNTTSDYLIVVWANRNQNLVCITACQYGVPCRTLKILDYTLGGLSMYAEPANFRVNFYSKTGVFMILPREYTDGNVYEHVAHIEIIQEGKYHPISGYHGGAYDVSELVGFDKARDDIFFAASGGPIGERHIYRVPYASTEDNVAPQCVTCLITDCKRADAYFSPTGTMMIVACSAAFKHTAAYLKTTNNILEHYKLPNTATNKEFSPAWEIPDLKFDTVKLQSGIDAQVRFVLPPNFNAKYTYPVLLNIYAGPNTAGVVDDTPSDILTYLASVRQYIIVNIDGRGSANRGWRLREPQYKNLGGPEIEDQIDALKELLEKYSFLDKERVAAFGWSYGGFATSHIVAKDGGQTVKCAIAVAPVVDFRFYDTAYTERYMLQLTENTKGYSANTVLREPSIEQFKHVKFMLAHGHSDDNVHYQNSALLSMALQEHNIHFRQLVYTNQDHFIASTRVHLYSEIDDFLFSDCYGFKQ</sequence>
<feature type="domain" description="Dipeptidylpeptidase IV N-terminal" evidence="6">
    <location>
        <begin position="174"/>
        <end position="557"/>
    </location>
</feature>
<evidence type="ECO:0000313" key="7">
    <source>
        <dbReference type="Proteomes" id="UP000492821"/>
    </source>
</evidence>
<evidence type="ECO:0000256" key="4">
    <source>
        <dbReference type="SAM" id="Phobius"/>
    </source>
</evidence>
<dbReference type="InterPro" id="IPR001375">
    <property type="entry name" value="Peptidase_S9_cat"/>
</dbReference>
<dbReference type="Gene3D" id="2.140.10.30">
    <property type="entry name" value="Dipeptidylpeptidase IV, N-terminal domain"/>
    <property type="match status" value="1"/>
</dbReference>
<keyword evidence="2" id="KW-0325">Glycoprotein</keyword>
<keyword evidence="4" id="KW-0472">Membrane</keyword>
<dbReference type="Gene3D" id="3.40.50.1820">
    <property type="entry name" value="alpha/beta hydrolase"/>
    <property type="match status" value="1"/>
</dbReference>
<dbReference type="AlphaFoldDB" id="A0A7E4W556"/>
<dbReference type="FunFam" id="3.40.50.1820:FF:000003">
    <property type="entry name" value="Dipeptidyl peptidase 4"/>
    <property type="match status" value="1"/>
</dbReference>
<organism evidence="7 8">
    <name type="scientific">Panagrellus redivivus</name>
    <name type="common">Microworm</name>
    <dbReference type="NCBI Taxonomy" id="6233"/>
    <lineage>
        <taxon>Eukaryota</taxon>
        <taxon>Metazoa</taxon>
        <taxon>Ecdysozoa</taxon>
        <taxon>Nematoda</taxon>
        <taxon>Chromadorea</taxon>
        <taxon>Rhabditida</taxon>
        <taxon>Tylenchina</taxon>
        <taxon>Panagrolaimomorpha</taxon>
        <taxon>Panagrolaimoidea</taxon>
        <taxon>Panagrolaimidae</taxon>
        <taxon>Panagrellus</taxon>
    </lineage>
</organism>
<dbReference type="GO" id="GO:0008236">
    <property type="term" value="F:serine-type peptidase activity"/>
    <property type="evidence" value="ECO:0007669"/>
    <property type="project" value="InterPro"/>
</dbReference>
<dbReference type="InterPro" id="IPR002469">
    <property type="entry name" value="Peptidase_S9B_N"/>
</dbReference>
<dbReference type="InterPro" id="IPR029058">
    <property type="entry name" value="AB_hydrolase_fold"/>
</dbReference>
<dbReference type="SUPFAM" id="SSF53474">
    <property type="entry name" value="alpha/beta-Hydrolases"/>
    <property type="match status" value="1"/>
</dbReference>
<comment type="similarity">
    <text evidence="1">Belongs to the peptidase S9B family. DPPIV subfamily.</text>
</comment>
<protein>
    <submittedName>
        <fullName evidence="8">Dipeptidyl aminopeptidase-like protein 6</fullName>
    </submittedName>
</protein>
<feature type="transmembrane region" description="Helical" evidence="4">
    <location>
        <begin position="41"/>
        <end position="62"/>
    </location>
</feature>
<keyword evidence="4" id="KW-0812">Transmembrane</keyword>
<dbReference type="GO" id="GO:0008239">
    <property type="term" value="F:dipeptidyl-peptidase activity"/>
    <property type="evidence" value="ECO:0007669"/>
    <property type="project" value="TreeGrafter"/>
</dbReference>
<evidence type="ECO:0000259" key="6">
    <source>
        <dbReference type="Pfam" id="PF00930"/>
    </source>
</evidence>
<dbReference type="PANTHER" id="PTHR11731">
    <property type="entry name" value="PROTEASE FAMILY S9B,C DIPEPTIDYL-PEPTIDASE IV-RELATED"/>
    <property type="match status" value="1"/>
</dbReference>
<dbReference type="Proteomes" id="UP000492821">
    <property type="component" value="Unassembled WGS sequence"/>
</dbReference>
<dbReference type="GO" id="GO:0005886">
    <property type="term" value="C:plasma membrane"/>
    <property type="evidence" value="ECO:0007669"/>
    <property type="project" value="TreeGrafter"/>
</dbReference>
<evidence type="ECO:0000313" key="8">
    <source>
        <dbReference type="WBParaSite" id="Pan_g6559.t1"/>
    </source>
</evidence>
<reference evidence="7" key="1">
    <citation type="journal article" date="2013" name="Genetics">
        <title>The draft genome and transcriptome of Panagrellus redivivus are shaped by the harsh demands of a free-living lifestyle.</title>
        <authorList>
            <person name="Srinivasan J."/>
            <person name="Dillman A.R."/>
            <person name="Macchietto M.G."/>
            <person name="Heikkinen L."/>
            <person name="Lakso M."/>
            <person name="Fracchia K.M."/>
            <person name="Antoshechkin I."/>
            <person name="Mortazavi A."/>
            <person name="Wong G."/>
            <person name="Sternberg P.W."/>
        </authorList>
    </citation>
    <scope>NUCLEOTIDE SEQUENCE [LARGE SCALE GENOMIC DNA]</scope>
    <source>
        <strain evidence="7">MT8872</strain>
    </source>
</reference>
<dbReference type="PANTHER" id="PTHR11731:SF202">
    <property type="entry name" value="DIPEPTIDYL PEPTIDASE FAMILY MEMBER 2"/>
    <property type="match status" value="1"/>
</dbReference>
<reference evidence="8" key="2">
    <citation type="submission" date="2020-10" db="UniProtKB">
        <authorList>
            <consortium name="WormBaseParasite"/>
        </authorList>
    </citation>
    <scope>IDENTIFICATION</scope>
</reference>
<dbReference type="GO" id="GO:0006508">
    <property type="term" value="P:proteolysis"/>
    <property type="evidence" value="ECO:0007669"/>
    <property type="project" value="InterPro"/>
</dbReference>
<dbReference type="SUPFAM" id="SSF82171">
    <property type="entry name" value="DPP6 N-terminal domain-like"/>
    <property type="match status" value="1"/>
</dbReference>
<proteinExistence type="inferred from homology"/>
<dbReference type="Pfam" id="PF00326">
    <property type="entry name" value="Peptidase_S9"/>
    <property type="match status" value="1"/>
</dbReference>
<keyword evidence="7" id="KW-1185">Reference proteome</keyword>